<feature type="compositionally biased region" description="Acidic residues" evidence="10">
    <location>
        <begin position="677"/>
        <end position="700"/>
    </location>
</feature>
<dbReference type="AlphaFoldDB" id="K7ADW8"/>
<dbReference type="Pfam" id="PF13620">
    <property type="entry name" value="CarboxypepD_reg"/>
    <property type="match status" value="1"/>
</dbReference>
<dbReference type="PANTHER" id="PTHR30069">
    <property type="entry name" value="TONB-DEPENDENT OUTER MEMBRANE RECEPTOR"/>
    <property type="match status" value="1"/>
</dbReference>
<dbReference type="Proteomes" id="UP000011864">
    <property type="component" value="Chromosome"/>
</dbReference>
<keyword evidence="15" id="KW-1185">Reference proteome</keyword>
<dbReference type="EMBL" id="CP003837">
    <property type="protein sequence ID" value="AGH44172.1"/>
    <property type="molecule type" value="Genomic_DNA"/>
</dbReference>
<evidence type="ECO:0000256" key="11">
    <source>
        <dbReference type="SAM" id="SignalP"/>
    </source>
</evidence>
<feature type="domain" description="TonB-dependent receptor-like beta-barrel" evidence="12">
    <location>
        <begin position="347"/>
        <end position="821"/>
    </location>
</feature>
<evidence type="ECO:0000259" key="12">
    <source>
        <dbReference type="Pfam" id="PF00593"/>
    </source>
</evidence>
<dbReference type="SUPFAM" id="SSF56935">
    <property type="entry name" value="Porins"/>
    <property type="match status" value="1"/>
</dbReference>
<dbReference type="PROSITE" id="PS52016">
    <property type="entry name" value="TONB_DEPENDENT_REC_3"/>
    <property type="match status" value="1"/>
</dbReference>
<feature type="region of interest" description="Disordered" evidence="10">
    <location>
        <begin position="343"/>
        <end position="379"/>
    </location>
</feature>
<evidence type="ECO:0000313" key="14">
    <source>
        <dbReference type="EMBL" id="AGH44172.1"/>
    </source>
</evidence>
<evidence type="ECO:0000256" key="10">
    <source>
        <dbReference type="SAM" id="MobiDB-lite"/>
    </source>
</evidence>
<dbReference type="PATRIC" id="fig|1129794.4.peg.2043"/>
<evidence type="ECO:0000256" key="2">
    <source>
        <dbReference type="ARBA" id="ARBA00022448"/>
    </source>
</evidence>
<evidence type="ECO:0000256" key="9">
    <source>
        <dbReference type="RuleBase" id="RU003357"/>
    </source>
</evidence>
<proteinExistence type="inferred from homology"/>
<organism evidence="14 15">
    <name type="scientific">Paraglaciecola psychrophila 170</name>
    <dbReference type="NCBI Taxonomy" id="1129794"/>
    <lineage>
        <taxon>Bacteria</taxon>
        <taxon>Pseudomonadati</taxon>
        <taxon>Pseudomonadota</taxon>
        <taxon>Gammaproteobacteria</taxon>
        <taxon>Alteromonadales</taxon>
        <taxon>Alteromonadaceae</taxon>
        <taxon>Paraglaciecola</taxon>
    </lineage>
</organism>
<keyword evidence="3 8" id="KW-1134">Transmembrane beta strand</keyword>
<evidence type="ECO:0000256" key="4">
    <source>
        <dbReference type="ARBA" id="ARBA00022692"/>
    </source>
</evidence>
<dbReference type="PANTHER" id="PTHR30069:SF40">
    <property type="entry name" value="TONB-DEPENDENT RECEPTOR NMB0964-RELATED"/>
    <property type="match status" value="1"/>
</dbReference>
<sequence length="852" mass="94148">MFKVSSLAVIVAALLPASAFAQSIEGVVKNSFGEPIAGAKVKLEGSSIEAIVDTSGRFVFEGLSPGVNELHITAAGFAHLHQDIEVPSSGTKNISFMLKNSPIEVVDIVSTPLHLSSMESALPVSVLSGEALRREQSGTIGETLNSLVGVHSSFHAKVASTPIIRGLSGPRVLITQNGLDVSDASRIGPDHAVASEASTATRIEVLRGPATLFYGSGAIGGVVNVVDNRVPTDSETRGEWLVQTSTVDDQKLASFNLTTGTDNFAFYADGFVRDSDDYEIPVEAESHEDDHDDHDDHDEHEEHGGNYTVENSSEESYGFTFGGSYLFDDGFVGLSVEKLDRQYGIPGHSHGEEGHEGEDHDDEDHEEEHHDEEHSEENVFADLKQTRVQLLSEFDLQNSFINQIKLRAGLTDYEHAEIEEGQAGTVFENQTQEFRIDALHQPFQEWRGGLSLHYKHSESSAVGEEAFTPPSDTSMLALALMEERHFGDVLLQLGGRIERVTLEANDVLLSNIELHAEGEHEDEHDDEHEGDHDEHDDDHDDEHGGESFAFNENYTPISLSAGAVWSFAPEYNVGISVSRSERAPSAAELFSFGPHIGTGTYEVGALFELHEEDDETHIELSNMTIELETSNNIDLTFRKTEGDVGFIFNVFYNSIDNYLYQQDSGLVVHVEAHDHGESDEEEHSDEEHSDEEHSDDEDSHEEGSELPLFVFNQQDVVLNGFEAQIAWQVNSAFKTEVFADFVRARLKDGGNLPKTSPMRFGTKLSYENTQLSAHLNITRYQSQEHTEEYESSTDGYTMLDLNVSYDIPAYNMAVYFKGNNLTDTEARVHTSYLKNLAPRPGRNLSLGIKGYF</sequence>
<dbReference type="InterPro" id="IPR039426">
    <property type="entry name" value="TonB-dep_rcpt-like"/>
</dbReference>
<name>K7ADW8_9ALTE</name>
<dbReference type="SUPFAM" id="SSF49464">
    <property type="entry name" value="Carboxypeptidase regulatory domain-like"/>
    <property type="match status" value="1"/>
</dbReference>
<dbReference type="InterPro" id="IPR008969">
    <property type="entry name" value="CarboxyPept-like_regulatory"/>
</dbReference>
<keyword evidence="6 8" id="KW-0472">Membrane</keyword>
<dbReference type="InterPro" id="IPR000531">
    <property type="entry name" value="Beta-barrel_TonB"/>
</dbReference>
<evidence type="ECO:0000256" key="5">
    <source>
        <dbReference type="ARBA" id="ARBA00023077"/>
    </source>
</evidence>
<feature type="compositionally biased region" description="Basic and acidic residues" evidence="10">
    <location>
        <begin position="349"/>
        <end position="358"/>
    </location>
</feature>
<dbReference type="Gene3D" id="2.170.130.10">
    <property type="entry name" value="TonB-dependent receptor, plug domain"/>
    <property type="match status" value="1"/>
</dbReference>
<evidence type="ECO:0000256" key="7">
    <source>
        <dbReference type="ARBA" id="ARBA00023237"/>
    </source>
</evidence>
<feature type="compositionally biased region" description="Basic and acidic residues" evidence="10">
    <location>
        <begin position="367"/>
        <end position="377"/>
    </location>
</feature>
<dbReference type="GO" id="GO:0015344">
    <property type="term" value="F:siderophore uptake transmembrane transporter activity"/>
    <property type="evidence" value="ECO:0007669"/>
    <property type="project" value="TreeGrafter"/>
</dbReference>
<keyword evidence="4 8" id="KW-0812">Transmembrane</keyword>
<dbReference type="GO" id="GO:0009279">
    <property type="term" value="C:cell outer membrane"/>
    <property type="evidence" value="ECO:0007669"/>
    <property type="project" value="UniProtKB-SubCell"/>
</dbReference>
<keyword evidence="5 9" id="KW-0798">TonB box</keyword>
<feature type="chain" id="PRO_5003899061" evidence="11">
    <location>
        <begin position="22"/>
        <end position="852"/>
    </location>
</feature>
<dbReference type="InterPro" id="IPR012910">
    <property type="entry name" value="Plug_dom"/>
</dbReference>
<feature type="region of interest" description="Disordered" evidence="10">
    <location>
        <begin position="673"/>
        <end position="703"/>
    </location>
</feature>
<reference evidence="14 15" key="1">
    <citation type="journal article" date="2013" name="Genome Announc.">
        <title>Complete Genome Sequence of Glaciecola psychrophila Strain 170T.</title>
        <authorList>
            <person name="Yin J."/>
            <person name="Chen J."/>
            <person name="Liu G."/>
            <person name="Yu Y."/>
            <person name="Song L."/>
            <person name="Wang X."/>
            <person name="Qu X."/>
        </authorList>
    </citation>
    <scope>NUCLEOTIDE SEQUENCE [LARGE SCALE GENOMIC DNA]</scope>
    <source>
        <strain evidence="14 15">170</strain>
    </source>
</reference>
<dbReference type="eggNOG" id="COG4771">
    <property type="taxonomic scope" value="Bacteria"/>
</dbReference>
<dbReference type="Pfam" id="PF00593">
    <property type="entry name" value="TonB_dep_Rec_b-barrel"/>
    <property type="match status" value="1"/>
</dbReference>
<feature type="region of interest" description="Disordered" evidence="10">
    <location>
        <begin position="285"/>
        <end position="314"/>
    </location>
</feature>
<keyword evidence="14" id="KW-0675">Receptor</keyword>
<feature type="signal peptide" evidence="11">
    <location>
        <begin position="1"/>
        <end position="21"/>
    </location>
</feature>
<evidence type="ECO:0000256" key="1">
    <source>
        <dbReference type="ARBA" id="ARBA00004571"/>
    </source>
</evidence>
<accession>K7ADW8</accession>
<dbReference type="InterPro" id="IPR036942">
    <property type="entry name" value="Beta-barrel_TonB_sf"/>
</dbReference>
<keyword evidence="7 8" id="KW-0998">Cell outer membrane</keyword>
<evidence type="ECO:0000256" key="6">
    <source>
        <dbReference type="ARBA" id="ARBA00023136"/>
    </source>
</evidence>
<dbReference type="RefSeq" id="WP_007643480.1">
    <property type="nucleotide sequence ID" value="NC_020514.1"/>
</dbReference>
<comment type="similarity">
    <text evidence="8 9">Belongs to the TonB-dependent receptor family.</text>
</comment>
<dbReference type="KEGG" id="gps:C427_2063"/>
<dbReference type="STRING" id="1129794.C427_2063"/>
<comment type="subcellular location">
    <subcellularLocation>
        <location evidence="1 8">Cell outer membrane</location>
        <topology evidence="1 8">Multi-pass membrane protein</topology>
    </subcellularLocation>
</comment>
<feature type="region of interest" description="Disordered" evidence="10">
    <location>
        <begin position="518"/>
        <end position="550"/>
    </location>
</feature>
<evidence type="ECO:0000256" key="3">
    <source>
        <dbReference type="ARBA" id="ARBA00022452"/>
    </source>
</evidence>
<evidence type="ECO:0000259" key="13">
    <source>
        <dbReference type="Pfam" id="PF07715"/>
    </source>
</evidence>
<evidence type="ECO:0000313" key="15">
    <source>
        <dbReference type="Proteomes" id="UP000011864"/>
    </source>
</evidence>
<dbReference type="Gene3D" id="2.40.170.20">
    <property type="entry name" value="TonB-dependent receptor, beta-barrel domain"/>
    <property type="match status" value="1"/>
</dbReference>
<dbReference type="GO" id="GO:0044718">
    <property type="term" value="P:siderophore transmembrane transport"/>
    <property type="evidence" value="ECO:0007669"/>
    <property type="project" value="TreeGrafter"/>
</dbReference>
<keyword evidence="2 8" id="KW-0813">Transport</keyword>
<feature type="compositionally biased region" description="Acidic residues" evidence="10">
    <location>
        <begin position="290"/>
        <end position="299"/>
    </location>
</feature>
<evidence type="ECO:0000256" key="8">
    <source>
        <dbReference type="PROSITE-ProRule" id="PRU01360"/>
    </source>
</evidence>
<dbReference type="Gene3D" id="2.60.40.1120">
    <property type="entry name" value="Carboxypeptidase-like, regulatory domain"/>
    <property type="match status" value="1"/>
</dbReference>
<dbReference type="HOGENOM" id="CLU_008287_10_1_6"/>
<protein>
    <submittedName>
        <fullName evidence="14">TonB-dependent receptor</fullName>
    </submittedName>
</protein>
<dbReference type="OrthoDB" id="9795928at2"/>
<keyword evidence="11" id="KW-0732">Signal</keyword>
<dbReference type="Pfam" id="PF07715">
    <property type="entry name" value="Plug"/>
    <property type="match status" value="1"/>
</dbReference>
<dbReference type="InterPro" id="IPR037066">
    <property type="entry name" value="Plug_dom_sf"/>
</dbReference>
<gene>
    <name evidence="14" type="ORF">C427_2063</name>
</gene>
<feature type="domain" description="TonB-dependent receptor plug" evidence="13">
    <location>
        <begin position="118"/>
        <end position="222"/>
    </location>
</feature>